<gene>
    <name evidence="2" type="ORF">NEE01_14780</name>
</gene>
<accession>A0AA42CR87</accession>
<feature type="transmembrane region" description="Helical" evidence="1">
    <location>
        <begin position="16"/>
        <end position="35"/>
    </location>
</feature>
<dbReference type="Proteomes" id="UP001165565">
    <property type="component" value="Unassembled WGS sequence"/>
</dbReference>
<protein>
    <submittedName>
        <fullName evidence="2">Uncharacterized protein</fullName>
    </submittedName>
</protein>
<keyword evidence="1" id="KW-1133">Transmembrane helix</keyword>
<dbReference type="RefSeq" id="WP_265269466.1">
    <property type="nucleotide sequence ID" value="NZ_JANFAV010000010.1"/>
</dbReference>
<proteinExistence type="predicted"/>
<reference evidence="2" key="1">
    <citation type="submission" date="2022-06" db="EMBL/GenBank/DDBJ databases">
        <title>Sphingomonas sp. nov. isolated from rhizosphere soil of tomato.</title>
        <authorList>
            <person name="Dong H."/>
            <person name="Gao R."/>
        </authorList>
    </citation>
    <scope>NUCLEOTIDE SEQUENCE</scope>
    <source>
        <strain evidence="2">MMSM24</strain>
    </source>
</reference>
<evidence type="ECO:0000313" key="2">
    <source>
        <dbReference type="EMBL" id="MCW6536044.1"/>
    </source>
</evidence>
<keyword evidence="1" id="KW-0812">Transmembrane</keyword>
<name>A0AA42CR87_9SPHN</name>
<dbReference type="EMBL" id="JANFAV010000010">
    <property type="protein sequence ID" value="MCW6536044.1"/>
    <property type="molecule type" value="Genomic_DNA"/>
</dbReference>
<evidence type="ECO:0000313" key="3">
    <source>
        <dbReference type="Proteomes" id="UP001165565"/>
    </source>
</evidence>
<dbReference type="AlphaFoldDB" id="A0AA42CR87"/>
<organism evidence="2 3">
    <name type="scientific">Sphingomonas lycopersici</name>
    <dbReference type="NCBI Taxonomy" id="2951807"/>
    <lineage>
        <taxon>Bacteria</taxon>
        <taxon>Pseudomonadati</taxon>
        <taxon>Pseudomonadota</taxon>
        <taxon>Alphaproteobacteria</taxon>
        <taxon>Sphingomonadales</taxon>
        <taxon>Sphingomonadaceae</taxon>
        <taxon>Sphingomonas</taxon>
    </lineage>
</organism>
<keyword evidence="1" id="KW-0472">Membrane</keyword>
<sequence>MNGIFSSSPASRSVRLVIGSNGLLLIQAAITWYLPNTENEARLLIVATCVPAIMALLFAIRGETRRGRAQRWGRRHAR</sequence>
<keyword evidence="3" id="KW-1185">Reference proteome</keyword>
<evidence type="ECO:0000256" key="1">
    <source>
        <dbReference type="SAM" id="Phobius"/>
    </source>
</evidence>
<comment type="caution">
    <text evidence="2">The sequence shown here is derived from an EMBL/GenBank/DDBJ whole genome shotgun (WGS) entry which is preliminary data.</text>
</comment>
<feature type="transmembrane region" description="Helical" evidence="1">
    <location>
        <begin position="41"/>
        <end position="60"/>
    </location>
</feature>